<dbReference type="Proteomes" id="UP000821837">
    <property type="component" value="Chromosome 1"/>
</dbReference>
<evidence type="ECO:0000313" key="2">
    <source>
        <dbReference type="EMBL" id="KAH7983600.1"/>
    </source>
</evidence>
<accession>A0A9D4T9Y7</accession>
<dbReference type="EMBL" id="JABSTV010001245">
    <property type="protein sequence ID" value="KAH7983600.1"/>
    <property type="molecule type" value="Genomic_DNA"/>
</dbReference>
<reference evidence="2" key="2">
    <citation type="submission" date="2021-09" db="EMBL/GenBank/DDBJ databases">
        <authorList>
            <person name="Jia N."/>
            <person name="Wang J."/>
            <person name="Shi W."/>
            <person name="Du L."/>
            <person name="Sun Y."/>
            <person name="Zhan W."/>
            <person name="Jiang J."/>
            <person name="Wang Q."/>
            <person name="Zhang B."/>
            <person name="Ji P."/>
            <person name="Sakyi L.B."/>
            <person name="Cui X."/>
            <person name="Yuan T."/>
            <person name="Jiang B."/>
            <person name="Yang W."/>
            <person name="Lam T.T.-Y."/>
            <person name="Chang Q."/>
            <person name="Ding S."/>
            <person name="Wang X."/>
            <person name="Zhu J."/>
            <person name="Ruan X."/>
            <person name="Zhao L."/>
            <person name="Wei J."/>
            <person name="Que T."/>
            <person name="Du C."/>
            <person name="Cheng J."/>
            <person name="Dai P."/>
            <person name="Han X."/>
            <person name="Huang E."/>
            <person name="Gao Y."/>
            <person name="Liu J."/>
            <person name="Shao H."/>
            <person name="Ye R."/>
            <person name="Li L."/>
            <person name="Wei W."/>
            <person name="Wang X."/>
            <person name="Wang C."/>
            <person name="Huo Q."/>
            <person name="Li W."/>
            <person name="Guo W."/>
            <person name="Chen H."/>
            <person name="Chen S."/>
            <person name="Zhou L."/>
            <person name="Zhou L."/>
            <person name="Ni X."/>
            <person name="Tian J."/>
            <person name="Zhou Y."/>
            <person name="Sheng Y."/>
            <person name="Liu T."/>
            <person name="Pan Y."/>
            <person name="Xia L."/>
            <person name="Li J."/>
            <person name="Zhao F."/>
            <person name="Cao W."/>
        </authorList>
    </citation>
    <scope>NUCLEOTIDE SEQUENCE</scope>
    <source>
        <strain evidence="2">Rsan-2018</strain>
        <tissue evidence="2">Larvae</tissue>
    </source>
</reference>
<evidence type="ECO:0000313" key="3">
    <source>
        <dbReference type="Proteomes" id="UP000821837"/>
    </source>
</evidence>
<dbReference type="AlphaFoldDB" id="A0A9D4T9Y7"/>
<keyword evidence="3" id="KW-1185">Reference proteome</keyword>
<proteinExistence type="predicted"/>
<gene>
    <name evidence="2" type="ORF">HPB52_013069</name>
</gene>
<reference evidence="2" key="1">
    <citation type="journal article" date="2020" name="Cell">
        <title>Large-Scale Comparative Analyses of Tick Genomes Elucidate Their Genetic Diversity and Vector Capacities.</title>
        <authorList>
            <consortium name="Tick Genome and Microbiome Consortium (TIGMIC)"/>
            <person name="Jia N."/>
            <person name="Wang J."/>
            <person name="Shi W."/>
            <person name="Du L."/>
            <person name="Sun Y."/>
            <person name="Zhan W."/>
            <person name="Jiang J.F."/>
            <person name="Wang Q."/>
            <person name="Zhang B."/>
            <person name="Ji P."/>
            <person name="Bell-Sakyi L."/>
            <person name="Cui X.M."/>
            <person name="Yuan T.T."/>
            <person name="Jiang B.G."/>
            <person name="Yang W.F."/>
            <person name="Lam T.T."/>
            <person name="Chang Q.C."/>
            <person name="Ding S.J."/>
            <person name="Wang X.J."/>
            <person name="Zhu J.G."/>
            <person name="Ruan X.D."/>
            <person name="Zhao L."/>
            <person name="Wei J.T."/>
            <person name="Ye R.Z."/>
            <person name="Que T.C."/>
            <person name="Du C.H."/>
            <person name="Zhou Y.H."/>
            <person name="Cheng J.X."/>
            <person name="Dai P.F."/>
            <person name="Guo W.B."/>
            <person name="Han X.H."/>
            <person name="Huang E.J."/>
            <person name="Li L.F."/>
            <person name="Wei W."/>
            <person name="Gao Y.C."/>
            <person name="Liu J.Z."/>
            <person name="Shao H.Z."/>
            <person name="Wang X."/>
            <person name="Wang C.C."/>
            <person name="Yang T.C."/>
            <person name="Huo Q.B."/>
            <person name="Li W."/>
            <person name="Chen H.Y."/>
            <person name="Chen S.E."/>
            <person name="Zhou L.G."/>
            <person name="Ni X.B."/>
            <person name="Tian J.H."/>
            <person name="Sheng Y."/>
            <person name="Liu T."/>
            <person name="Pan Y.S."/>
            <person name="Xia L.Y."/>
            <person name="Li J."/>
            <person name="Zhao F."/>
            <person name="Cao W.C."/>
        </authorList>
    </citation>
    <scope>NUCLEOTIDE SEQUENCE</scope>
    <source>
        <strain evidence="2">Rsan-2018</strain>
    </source>
</reference>
<protein>
    <submittedName>
        <fullName evidence="2">Uncharacterized protein</fullName>
    </submittedName>
</protein>
<evidence type="ECO:0000256" key="1">
    <source>
        <dbReference type="SAM" id="MobiDB-lite"/>
    </source>
</evidence>
<sequence length="225" mass="24858">MASSENIWGRRTCVLALETPDRREQLPLSLMPQLANARARGNFGRPRPAALTEQASAVIHKTGCECEVPSSDYFVLFSGNRRDRTNRTRTPKPVHRLSELFECSPAACEGQSRQHFPALTLLVCVRAATQPSRVRFLIQDREGDRSEDRSMESFLPLKNTFSNMCESLGPLVSPCRGTSLPPALSRRASRRLNALDGTKGDALWESGDSGRGDDSQSDFSTSDSD</sequence>
<comment type="caution">
    <text evidence="2">The sequence shown here is derived from an EMBL/GenBank/DDBJ whole genome shotgun (WGS) entry which is preliminary data.</text>
</comment>
<feature type="region of interest" description="Disordered" evidence="1">
    <location>
        <begin position="196"/>
        <end position="225"/>
    </location>
</feature>
<name>A0A9D4T9Y7_RHISA</name>
<organism evidence="2 3">
    <name type="scientific">Rhipicephalus sanguineus</name>
    <name type="common">Brown dog tick</name>
    <name type="synonym">Ixodes sanguineus</name>
    <dbReference type="NCBI Taxonomy" id="34632"/>
    <lineage>
        <taxon>Eukaryota</taxon>
        <taxon>Metazoa</taxon>
        <taxon>Ecdysozoa</taxon>
        <taxon>Arthropoda</taxon>
        <taxon>Chelicerata</taxon>
        <taxon>Arachnida</taxon>
        <taxon>Acari</taxon>
        <taxon>Parasitiformes</taxon>
        <taxon>Ixodida</taxon>
        <taxon>Ixodoidea</taxon>
        <taxon>Ixodidae</taxon>
        <taxon>Rhipicephalinae</taxon>
        <taxon>Rhipicephalus</taxon>
        <taxon>Rhipicephalus</taxon>
    </lineage>
</organism>